<dbReference type="InterPro" id="IPR003540">
    <property type="entry name" value="ADP-ribosyltransferase"/>
</dbReference>
<dbReference type="OrthoDB" id="5191530at2"/>
<dbReference type="GO" id="GO:0005576">
    <property type="term" value="C:extracellular region"/>
    <property type="evidence" value="ECO:0007669"/>
    <property type="project" value="InterPro"/>
</dbReference>
<keyword evidence="4" id="KW-1185">Reference proteome</keyword>
<name>A0A4V4HRG9_9ACTN</name>
<proteinExistence type="predicted"/>
<dbReference type="EMBL" id="STGY01000068">
    <property type="protein sequence ID" value="THV37756.1"/>
    <property type="molecule type" value="Genomic_DNA"/>
</dbReference>
<dbReference type="PROSITE" id="PS51996">
    <property type="entry name" value="TR_MART"/>
    <property type="match status" value="1"/>
</dbReference>
<evidence type="ECO:0000259" key="2">
    <source>
        <dbReference type="Pfam" id="PF03496"/>
    </source>
</evidence>
<sequence length="211" mass="22513">MGSRSRSGSPEGGGPAAKVLKDVADSFSPLSPKQRGKGDQGDGQGGQGGNQDDAIRRYTTGSEALNRYLRTTDKSKYSKADREKFDKEAADVSAALEKYPPVPGKSWRGAPAGDWLDKTKKDGLFSDPAFMSTSTSEGAASRFKSIATGAFSGNKSDGVMISIDGKNGRDISGGSSLAHQKEVLFDQGTLFKVKDKRKEDDTTYLDLEELT</sequence>
<dbReference type="Gene3D" id="3.90.176.10">
    <property type="entry name" value="Toxin ADP-ribosyltransferase, Chain A, domain 1"/>
    <property type="match status" value="1"/>
</dbReference>
<evidence type="ECO:0000313" key="3">
    <source>
        <dbReference type="EMBL" id="THV37756.1"/>
    </source>
</evidence>
<dbReference type="Pfam" id="PF03496">
    <property type="entry name" value="ADPrib_exo_Tox"/>
    <property type="match status" value="1"/>
</dbReference>
<reference evidence="4" key="1">
    <citation type="submission" date="2019-04" db="EMBL/GenBank/DDBJ databases">
        <title>Nocardioides xinjiangensis sp. nov.</title>
        <authorList>
            <person name="Liu S."/>
        </authorList>
    </citation>
    <scope>NUCLEOTIDE SEQUENCE [LARGE SCALE GENOMIC DNA]</scope>
    <source>
        <strain evidence="4">18</strain>
    </source>
</reference>
<feature type="region of interest" description="Disordered" evidence="1">
    <location>
        <begin position="1"/>
        <end position="65"/>
    </location>
</feature>
<dbReference type="SUPFAM" id="SSF56399">
    <property type="entry name" value="ADP-ribosylation"/>
    <property type="match status" value="1"/>
</dbReference>
<dbReference type="Proteomes" id="UP000308760">
    <property type="component" value="Unassembled WGS sequence"/>
</dbReference>
<evidence type="ECO:0000256" key="1">
    <source>
        <dbReference type="SAM" id="MobiDB-lite"/>
    </source>
</evidence>
<gene>
    <name evidence="3" type="ORF">FAB82_20140</name>
</gene>
<organism evidence="3 4">
    <name type="scientific">Glycomyces buryatensis</name>
    <dbReference type="NCBI Taxonomy" id="2570927"/>
    <lineage>
        <taxon>Bacteria</taxon>
        <taxon>Bacillati</taxon>
        <taxon>Actinomycetota</taxon>
        <taxon>Actinomycetes</taxon>
        <taxon>Glycomycetales</taxon>
        <taxon>Glycomycetaceae</taxon>
        <taxon>Glycomyces</taxon>
    </lineage>
</organism>
<evidence type="ECO:0000313" key="4">
    <source>
        <dbReference type="Proteomes" id="UP000308760"/>
    </source>
</evidence>
<feature type="domain" description="ADP ribosyltransferase" evidence="2">
    <location>
        <begin position="121"/>
        <end position="208"/>
    </location>
</feature>
<dbReference type="AlphaFoldDB" id="A0A4V4HRG9"/>
<reference evidence="3 4" key="2">
    <citation type="submission" date="2019-05" db="EMBL/GenBank/DDBJ databases">
        <title>Glycomyces buryatensis sp. nov.</title>
        <authorList>
            <person name="Nikitina E."/>
        </authorList>
    </citation>
    <scope>NUCLEOTIDE SEQUENCE [LARGE SCALE GENOMIC DNA]</scope>
    <source>
        <strain evidence="3 4">18</strain>
    </source>
</reference>
<protein>
    <recommendedName>
        <fullName evidence="2">ADP ribosyltransferase domain-containing protein</fullName>
    </recommendedName>
</protein>
<accession>A0A4V4HRG9</accession>
<comment type="caution">
    <text evidence="3">The sequence shown here is derived from an EMBL/GenBank/DDBJ whole genome shotgun (WGS) entry which is preliminary data.</text>
</comment>